<proteinExistence type="inferred from homology"/>
<dbReference type="Pfam" id="PF03816">
    <property type="entry name" value="LytR_cpsA_psr"/>
    <property type="match status" value="1"/>
</dbReference>
<comment type="similarity">
    <text evidence="1">Belongs to the LytR/CpsA/Psr (LCP) family.</text>
</comment>
<name>A0A3B0AQ61_9BACL</name>
<dbReference type="InterPro" id="IPR004474">
    <property type="entry name" value="LytR_CpsA_psr"/>
</dbReference>
<dbReference type="NCBIfam" id="TIGR00350">
    <property type="entry name" value="lytR_cpsA_psr"/>
    <property type="match status" value="1"/>
</dbReference>
<evidence type="ECO:0000313" key="4">
    <source>
        <dbReference type="Proteomes" id="UP000282311"/>
    </source>
</evidence>
<dbReference type="OrthoDB" id="27330at2"/>
<accession>A0A3B0AQ61</accession>
<dbReference type="Proteomes" id="UP000282311">
    <property type="component" value="Unassembled WGS sequence"/>
</dbReference>
<dbReference type="PANTHER" id="PTHR33392:SF6">
    <property type="entry name" value="POLYISOPRENYL-TEICHOIC ACID--PEPTIDOGLYCAN TEICHOIC ACID TRANSFERASE TAGU"/>
    <property type="match status" value="1"/>
</dbReference>
<sequence length="344" mass="36980">MKRIYTYLICGAVAVLLLAGFELYSSLAPERHFRSDQLPVLASPSTSLTASAEPTAAIAETAVAQAPLTAPDPAPATVKAEPPNAKASEPASGFNALILGIDGENGGGRSDVIIVVHVDPDKKSVALVSVPRDTRVSLPGIGMTKLNHAYFLGELQGRKKGVQASVEAVSSLFRIPVHYYVKTDFLGFSKMIDAIGGVDIELPQDMLLSGSETVLRQGVRHLDGNTALEFVRERYSLAGGDFDRQADQAALLKAVAAKMLTGEQLPRLPRLIKQAKEEFVETNMSVSDIASLTLLFKDKSELGIRHVTLPGKALTEDDPLLGSKLWYWSVDAGEVEAVARDYLR</sequence>
<protein>
    <submittedName>
        <fullName evidence="3">LytR family transcriptional regulator</fullName>
    </submittedName>
</protein>
<evidence type="ECO:0000259" key="2">
    <source>
        <dbReference type="Pfam" id="PF03816"/>
    </source>
</evidence>
<dbReference type="Gene3D" id="3.40.630.190">
    <property type="entry name" value="LCP protein"/>
    <property type="match status" value="1"/>
</dbReference>
<feature type="domain" description="Cell envelope-related transcriptional attenuator" evidence="2">
    <location>
        <begin position="109"/>
        <end position="260"/>
    </location>
</feature>
<keyword evidence="4" id="KW-1185">Reference proteome</keyword>
<comment type="caution">
    <text evidence="3">The sequence shown here is derived from an EMBL/GenBank/DDBJ whole genome shotgun (WGS) entry which is preliminary data.</text>
</comment>
<dbReference type="InterPro" id="IPR050922">
    <property type="entry name" value="LytR/CpsA/Psr_CW_biosynth"/>
</dbReference>
<reference evidence="3 4" key="1">
    <citation type="journal article" date="2007" name="Int. J. Syst. Evol. Microbiol.">
        <title>Paenibacillus ginsengarvi sp. nov., isolated from soil from ginseng cultivation.</title>
        <authorList>
            <person name="Yoon M.H."/>
            <person name="Ten L.N."/>
            <person name="Im W.T."/>
        </authorList>
    </citation>
    <scope>NUCLEOTIDE SEQUENCE [LARGE SCALE GENOMIC DNA]</scope>
    <source>
        <strain evidence="3 4">KCTC 13059</strain>
    </source>
</reference>
<dbReference type="PANTHER" id="PTHR33392">
    <property type="entry name" value="POLYISOPRENYL-TEICHOIC ACID--PEPTIDOGLYCAN TEICHOIC ACID TRANSFERASE TAGU"/>
    <property type="match status" value="1"/>
</dbReference>
<dbReference type="AlphaFoldDB" id="A0A3B0AQ61"/>
<evidence type="ECO:0000256" key="1">
    <source>
        <dbReference type="ARBA" id="ARBA00006068"/>
    </source>
</evidence>
<gene>
    <name evidence="3" type="ORF">D7M11_34820</name>
</gene>
<organism evidence="3 4">
    <name type="scientific">Paenibacillus ginsengarvi</name>
    <dbReference type="NCBI Taxonomy" id="400777"/>
    <lineage>
        <taxon>Bacteria</taxon>
        <taxon>Bacillati</taxon>
        <taxon>Bacillota</taxon>
        <taxon>Bacilli</taxon>
        <taxon>Bacillales</taxon>
        <taxon>Paenibacillaceae</taxon>
        <taxon>Paenibacillus</taxon>
    </lineage>
</organism>
<evidence type="ECO:0000313" key="3">
    <source>
        <dbReference type="EMBL" id="RKN62782.1"/>
    </source>
</evidence>
<dbReference type="EMBL" id="RBAH01000048">
    <property type="protein sequence ID" value="RKN62782.1"/>
    <property type="molecule type" value="Genomic_DNA"/>
</dbReference>